<comment type="caution">
    <text evidence="4">The sequence shown here is derived from an EMBL/GenBank/DDBJ whole genome shotgun (WGS) entry which is preliminary data.</text>
</comment>
<keyword evidence="1" id="KW-0808">Transferase</keyword>
<keyword evidence="2" id="KW-0067">ATP-binding</keyword>
<dbReference type="InterPro" id="IPR014729">
    <property type="entry name" value="Rossmann-like_a/b/a_fold"/>
</dbReference>
<evidence type="ECO:0000256" key="2">
    <source>
        <dbReference type="PIRSR" id="PIRSR004976-51"/>
    </source>
</evidence>
<dbReference type="EMBL" id="PCWA01000015">
    <property type="protein sequence ID" value="PIQ89791.1"/>
    <property type="molecule type" value="Genomic_DNA"/>
</dbReference>
<dbReference type="Pfam" id="PF01171">
    <property type="entry name" value="ATP_bind_3"/>
    <property type="match status" value="1"/>
</dbReference>
<feature type="binding site" evidence="2">
    <location>
        <position position="97"/>
    </location>
    <ligand>
        <name>ATP</name>
        <dbReference type="ChEBI" id="CHEBI:30616"/>
    </ligand>
</feature>
<feature type="domain" description="tRNA(Ile)-lysidine/2-thiocytidine synthase N-terminal" evidence="3">
    <location>
        <begin position="62"/>
        <end position="220"/>
    </location>
</feature>
<evidence type="ECO:0000313" key="4">
    <source>
        <dbReference type="EMBL" id="PIQ89791.1"/>
    </source>
</evidence>
<evidence type="ECO:0000256" key="1">
    <source>
        <dbReference type="ARBA" id="ARBA00022679"/>
    </source>
</evidence>
<keyword evidence="2" id="KW-0547">Nucleotide-binding</keyword>
<evidence type="ECO:0000259" key="3">
    <source>
        <dbReference type="Pfam" id="PF01171"/>
    </source>
</evidence>
<dbReference type="InterPro" id="IPR011063">
    <property type="entry name" value="TilS/TtcA_N"/>
</dbReference>
<dbReference type="SUPFAM" id="SSF52402">
    <property type="entry name" value="Adenine nucleotide alpha hydrolases-like"/>
    <property type="match status" value="1"/>
</dbReference>
<gene>
    <name evidence="4" type="ORF">COV72_01105</name>
</gene>
<dbReference type="Gene3D" id="3.40.50.620">
    <property type="entry name" value="HUPs"/>
    <property type="match status" value="1"/>
</dbReference>
<dbReference type="GO" id="GO:0016740">
    <property type="term" value="F:transferase activity"/>
    <property type="evidence" value="ECO:0007669"/>
    <property type="project" value="UniProtKB-KW"/>
</dbReference>
<dbReference type="InterPro" id="IPR035107">
    <property type="entry name" value="tRNA_thiolation_TtcA_Ctu1"/>
</dbReference>
<dbReference type="PIRSF" id="PIRSF004976">
    <property type="entry name" value="ATPase_YdaO"/>
    <property type="match status" value="1"/>
</dbReference>
<dbReference type="CDD" id="cd24138">
    <property type="entry name" value="TtcA-like"/>
    <property type="match status" value="1"/>
</dbReference>
<reference evidence="4 5" key="1">
    <citation type="submission" date="2017-09" db="EMBL/GenBank/DDBJ databases">
        <title>Depth-based differentiation of microbial function through sediment-hosted aquifers and enrichment of novel symbionts in the deep terrestrial subsurface.</title>
        <authorList>
            <person name="Probst A.J."/>
            <person name="Ladd B."/>
            <person name="Jarett J.K."/>
            <person name="Geller-Mcgrath D.E."/>
            <person name="Sieber C.M."/>
            <person name="Emerson J.B."/>
            <person name="Anantharaman K."/>
            <person name="Thomas B.C."/>
            <person name="Malmstrom R."/>
            <person name="Stieglmeier M."/>
            <person name="Klingl A."/>
            <person name="Woyke T."/>
            <person name="Ryan C.M."/>
            <person name="Banfield J.F."/>
        </authorList>
    </citation>
    <scope>NUCLEOTIDE SEQUENCE [LARGE SCALE GENOMIC DNA]</scope>
    <source>
        <strain evidence="4">CG11_big_fil_rev_8_21_14_0_20_42_13</strain>
    </source>
</reference>
<dbReference type="Proteomes" id="UP000229641">
    <property type="component" value="Unassembled WGS sequence"/>
</dbReference>
<accession>A0A2H0LZG9</accession>
<feature type="binding site" evidence="2">
    <location>
        <position position="165"/>
    </location>
    <ligand>
        <name>ATP</name>
        <dbReference type="ChEBI" id="CHEBI:30616"/>
    </ligand>
</feature>
<feature type="binding site" evidence="2">
    <location>
        <begin position="65"/>
        <end position="67"/>
    </location>
    <ligand>
        <name>ATP</name>
        <dbReference type="ChEBI" id="CHEBI:30616"/>
    </ligand>
</feature>
<evidence type="ECO:0000313" key="5">
    <source>
        <dbReference type="Proteomes" id="UP000229641"/>
    </source>
</evidence>
<name>A0A2H0LZG9_9BACT</name>
<dbReference type="AlphaFoldDB" id="A0A2H0LZG9"/>
<feature type="binding site" evidence="2">
    <location>
        <position position="170"/>
    </location>
    <ligand>
        <name>ATP</name>
        <dbReference type="ChEBI" id="CHEBI:30616"/>
    </ligand>
</feature>
<feature type="binding site" evidence="2">
    <location>
        <position position="71"/>
    </location>
    <ligand>
        <name>ATP</name>
        <dbReference type="ChEBI" id="CHEBI:30616"/>
    </ligand>
</feature>
<dbReference type="GO" id="GO:0008033">
    <property type="term" value="P:tRNA processing"/>
    <property type="evidence" value="ECO:0007669"/>
    <property type="project" value="InterPro"/>
</dbReference>
<dbReference type="PANTHER" id="PTHR43686:SF1">
    <property type="entry name" value="AMINOTRAN_5 DOMAIN-CONTAINING PROTEIN"/>
    <property type="match status" value="1"/>
</dbReference>
<sequence>MRAAIDNSLPGNHHFLKDYPKKTLKNKDLMFQDKFRKRQHFISKKAGRAIHDYRMIEDGDRILVGVSGGKDSLSLLKILEDRKKFVPIKYDVIAMHVDFGYHCLGPDLLADYFKRHGYEYRIKKVDILKKGQSRADITCFWCSWNRRKTIFKAAESLGCNKVALGHHKDDIVETVLLNLFFLGEISGMRPRQELFGGKLTLIRPLAYVMEEEIRGFAKTLDFPIQRCKCPNSFTSKRTFVEKIIAQIKEECPDVKTNIFNSLKRIKKDYLL</sequence>
<proteinExistence type="predicted"/>
<dbReference type="PANTHER" id="PTHR43686">
    <property type="entry name" value="SULFURTRANSFERASE-RELATED"/>
    <property type="match status" value="1"/>
</dbReference>
<protein>
    <submittedName>
        <fullName evidence="4">tRNA 2-thiocytidine(32) synthetase TtcA</fullName>
    </submittedName>
</protein>
<organism evidence="4 5">
    <name type="scientific">Candidatus Ghiorseimicrobium undicola</name>
    <dbReference type="NCBI Taxonomy" id="1974746"/>
    <lineage>
        <taxon>Bacteria</taxon>
        <taxon>Pseudomonadati</taxon>
        <taxon>Candidatus Omnitrophota</taxon>
        <taxon>Candidatus Ghiorseimicrobium</taxon>
    </lineage>
</organism>
<dbReference type="GO" id="GO:0005524">
    <property type="term" value="F:ATP binding"/>
    <property type="evidence" value="ECO:0007669"/>
    <property type="project" value="UniProtKB-KW"/>
</dbReference>